<evidence type="ECO:0000256" key="4">
    <source>
        <dbReference type="SAM" id="SignalP"/>
    </source>
</evidence>
<gene>
    <name evidence="6" type="ORF">EVEC_LOCUS1224</name>
</gene>
<dbReference type="PANTHER" id="PTHR46186:SF2">
    <property type="entry name" value="CYSTATIN"/>
    <property type="match status" value="1"/>
</dbReference>
<keyword evidence="2" id="KW-0646">Protease inhibitor</keyword>
<dbReference type="Proteomes" id="UP000274131">
    <property type="component" value="Unassembled WGS sequence"/>
</dbReference>
<evidence type="ECO:0000313" key="7">
    <source>
        <dbReference type="Proteomes" id="UP000274131"/>
    </source>
</evidence>
<feature type="chain" id="PRO_5043122474" evidence="4">
    <location>
        <begin position="24"/>
        <end position="108"/>
    </location>
</feature>
<dbReference type="InterPro" id="IPR000010">
    <property type="entry name" value="Cystatin_dom"/>
</dbReference>
<name>A0A0N4UVN9_ENTVE</name>
<dbReference type="Gene3D" id="3.10.450.10">
    <property type="match status" value="1"/>
</dbReference>
<evidence type="ECO:0000256" key="3">
    <source>
        <dbReference type="ARBA" id="ARBA00022704"/>
    </source>
</evidence>
<dbReference type="GO" id="GO:0005737">
    <property type="term" value="C:cytoplasm"/>
    <property type="evidence" value="ECO:0007669"/>
    <property type="project" value="TreeGrafter"/>
</dbReference>
<organism evidence="8">
    <name type="scientific">Enterobius vermicularis</name>
    <name type="common">Human pinworm</name>
    <dbReference type="NCBI Taxonomy" id="51028"/>
    <lineage>
        <taxon>Eukaryota</taxon>
        <taxon>Metazoa</taxon>
        <taxon>Ecdysozoa</taxon>
        <taxon>Nematoda</taxon>
        <taxon>Chromadorea</taxon>
        <taxon>Rhabditida</taxon>
        <taxon>Spirurina</taxon>
        <taxon>Oxyuridomorpha</taxon>
        <taxon>Oxyuroidea</taxon>
        <taxon>Oxyuridae</taxon>
        <taxon>Enterobius</taxon>
    </lineage>
</organism>
<accession>A0A0N4UVN9</accession>
<dbReference type="PANTHER" id="PTHR46186">
    <property type="entry name" value="CYSTATIN"/>
    <property type="match status" value="1"/>
</dbReference>
<evidence type="ECO:0000256" key="2">
    <source>
        <dbReference type="ARBA" id="ARBA00022690"/>
    </source>
</evidence>
<keyword evidence="7" id="KW-1185">Reference proteome</keyword>
<dbReference type="GO" id="GO:0005615">
    <property type="term" value="C:extracellular space"/>
    <property type="evidence" value="ECO:0007669"/>
    <property type="project" value="TreeGrafter"/>
</dbReference>
<evidence type="ECO:0000256" key="1">
    <source>
        <dbReference type="ARBA" id="ARBA00009403"/>
    </source>
</evidence>
<dbReference type="Pfam" id="PF00031">
    <property type="entry name" value="Cystatin"/>
    <property type="match status" value="1"/>
</dbReference>
<dbReference type="OrthoDB" id="110606at2759"/>
<evidence type="ECO:0000259" key="5">
    <source>
        <dbReference type="SMART" id="SM00043"/>
    </source>
</evidence>
<reference evidence="8" key="1">
    <citation type="submission" date="2016-04" db="UniProtKB">
        <authorList>
            <consortium name="WormBaseParasite"/>
        </authorList>
    </citation>
    <scope>IDENTIFICATION</scope>
</reference>
<evidence type="ECO:0000313" key="8">
    <source>
        <dbReference type="WBParaSite" id="EVEC_0000151601-mRNA-1"/>
    </source>
</evidence>
<dbReference type="CDD" id="cd00042">
    <property type="entry name" value="CY"/>
    <property type="match status" value="1"/>
</dbReference>
<dbReference type="AlphaFoldDB" id="A0A0N4UVN9"/>
<keyword evidence="4" id="KW-0732">Signal</keyword>
<keyword evidence="3" id="KW-0789">Thiol protease inhibitor</keyword>
<dbReference type="InterPro" id="IPR046350">
    <property type="entry name" value="Cystatin_sf"/>
</dbReference>
<proteinExistence type="inferred from homology"/>
<dbReference type="GO" id="GO:0031982">
    <property type="term" value="C:vesicle"/>
    <property type="evidence" value="ECO:0007669"/>
    <property type="project" value="TreeGrafter"/>
</dbReference>
<dbReference type="EMBL" id="UXUI01007185">
    <property type="protein sequence ID" value="VDD86081.1"/>
    <property type="molecule type" value="Genomic_DNA"/>
</dbReference>
<dbReference type="SUPFAM" id="SSF54403">
    <property type="entry name" value="Cystatin/monellin"/>
    <property type="match status" value="1"/>
</dbReference>
<feature type="domain" description="Cystatin" evidence="5">
    <location>
        <begin position="24"/>
        <end position="107"/>
    </location>
</feature>
<feature type="signal peptide" evidence="4">
    <location>
        <begin position="1"/>
        <end position="23"/>
    </location>
</feature>
<dbReference type="GO" id="GO:0004869">
    <property type="term" value="F:cysteine-type endopeptidase inhibitor activity"/>
    <property type="evidence" value="ECO:0007669"/>
    <property type="project" value="UniProtKB-KW"/>
</dbReference>
<dbReference type="SMART" id="SM00043">
    <property type="entry name" value="CY"/>
    <property type="match status" value="1"/>
</dbReference>
<comment type="similarity">
    <text evidence="1">Belongs to the cystatin family.</text>
</comment>
<protein>
    <submittedName>
        <fullName evidence="8">Cystatin domain-containing protein</fullName>
    </submittedName>
</protein>
<evidence type="ECO:0000313" key="6">
    <source>
        <dbReference type="EMBL" id="VDD86081.1"/>
    </source>
</evidence>
<dbReference type="WBParaSite" id="EVEC_0000151601-mRNA-1">
    <property type="protein sequence ID" value="EVEC_0000151601-mRNA-1"/>
    <property type="gene ID" value="EVEC_0000151601"/>
</dbReference>
<reference evidence="6 7" key="2">
    <citation type="submission" date="2018-10" db="EMBL/GenBank/DDBJ databases">
        <authorList>
            <consortium name="Pathogen Informatics"/>
        </authorList>
    </citation>
    <scope>NUCLEOTIDE SEQUENCE [LARGE SCALE GENOMIC DNA]</scope>
</reference>
<sequence>MNYLLLNTLVVIVFAISFGPVNGQIPGGFHNIDANNDEVQGMADRAVMKYNTMRNGIFYMTKVKIISARQQLVAGTKTVLEILVQESTCEARVNHMTLFVFSFITADG</sequence>